<dbReference type="RefSeq" id="WP_111168588.1">
    <property type="nucleotide sequence ID" value="NZ_POUA01000131.1"/>
</dbReference>
<proteinExistence type="predicted"/>
<organism evidence="2 3">
    <name type="scientific">Spongiactinospora gelatinilytica</name>
    <dbReference type="NCBI Taxonomy" id="2666298"/>
    <lineage>
        <taxon>Bacteria</taxon>
        <taxon>Bacillati</taxon>
        <taxon>Actinomycetota</taxon>
        <taxon>Actinomycetes</taxon>
        <taxon>Streptosporangiales</taxon>
        <taxon>Streptosporangiaceae</taxon>
        <taxon>Spongiactinospora</taxon>
    </lineage>
</organism>
<name>A0A2W2HCL0_9ACTN</name>
<feature type="transmembrane region" description="Helical" evidence="1">
    <location>
        <begin position="42"/>
        <end position="59"/>
    </location>
</feature>
<keyword evidence="1" id="KW-0812">Transmembrane</keyword>
<dbReference type="Proteomes" id="UP000248544">
    <property type="component" value="Unassembled WGS sequence"/>
</dbReference>
<keyword evidence="3" id="KW-1185">Reference proteome</keyword>
<evidence type="ECO:0000313" key="3">
    <source>
        <dbReference type="Proteomes" id="UP000248544"/>
    </source>
</evidence>
<gene>
    <name evidence="2" type="ORF">C1I98_17855</name>
</gene>
<sequence>MRTFGVTLAGLVGGFILGIVLSEVIAVTTALITGRPAGVSHLPVYTGPAGGVLALAVRLSRRDRSRTEV</sequence>
<dbReference type="EMBL" id="POUA01000131">
    <property type="protein sequence ID" value="PZG43967.1"/>
    <property type="molecule type" value="Genomic_DNA"/>
</dbReference>
<protein>
    <submittedName>
        <fullName evidence="2">Uncharacterized protein</fullName>
    </submittedName>
</protein>
<dbReference type="InterPro" id="IPR046001">
    <property type="entry name" value="DUF5957"/>
</dbReference>
<keyword evidence="1" id="KW-1133">Transmembrane helix</keyword>
<dbReference type="Pfam" id="PF19382">
    <property type="entry name" value="DUF5957"/>
    <property type="match status" value="1"/>
</dbReference>
<keyword evidence="1" id="KW-0472">Membrane</keyword>
<comment type="caution">
    <text evidence="2">The sequence shown here is derived from an EMBL/GenBank/DDBJ whole genome shotgun (WGS) entry which is preliminary data.</text>
</comment>
<evidence type="ECO:0000256" key="1">
    <source>
        <dbReference type="SAM" id="Phobius"/>
    </source>
</evidence>
<evidence type="ECO:0000313" key="2">
    <source>
        <dbReference type="EMBL" id="PZG43967.1"/>
    </source>
</evidence>
<dbReference type="AlphaFoldDB" id="A0A2W2HCL0"/>
<reference evidence="2 3" key="1">
    <citation type="submission" date="2018-01" db="EMBL/GenBank/DDBJ databases">
        <title>Draft genome sequence of Sphaerisporangium sp. 7K107.</title>
        <authorList>
            <person name="Sahin N."/>
            <person name="Saygin H."/>
            <person name="Ay H."/>
        </authorList>
    </citation>
    <scope>NUCLEOTIDE SEQUENCE [LARGE SCALE GENOMIC DNA]</scope>
    <source>
        <strain evidence="2 3">7K107</strain>
    </source>
</reference>
<accession>A0A2W2HCL0</accession>